<gene>
    <name evidence="1" type="ORF">ACFOEK_00210</name>
</gene>
<evidence type="ECO:0000313" key="2">
    <source>
        <dbReference type="Proteomes" id="UP001595476"/>
    </source>
</evidence>
<evidence type="ECO:0000313" key="1">
    <source>
        <dbReference type="EMBL" id="MFC3149444.1"/>
    </source>
</evidence>
<accession>A0ABV7H6C0</accession>
<proteinExistence type="predicted"/>
<keyword evidence="2" id="KW-1185">Reference proteome</keyword>
<comment type="caution">
    <text evidence="1">The sequence shown here is derived from an EMBL/GenBank/DDBJ whole genome shotgun (WGS) entry which is preliminary data.</text>
</comment>
<dbReference type="SUPFAM" id="SSF52833">
    <property type="entry name" value="Thioredoxin-like"/>
    <property type="match status" value="1"/>
</dbReference>
<organism evidence="1 2">
    <name type="scientific">Litoribrevibacter euphylliae</name>
    <dbReference type="NCBI Taxonomy" id="1834034"/>
    <lineage>
        <taxon>Bacteria</taxon>
        <taxon>Pseudomonadati</taxon>
        <taxon>Pseudomonadota</taxon>
        <taxon>Gammaproteobacteria</taxon>
        <taxon>Oceanospirillales</taxon>
        <taxon>Oceanospirillaceae</taxon>
        <taxon>Litoribrevibacter</taxon>
    </lineage>
</organism>
<dbReference type="EMBL" id="JBHRSZ010000001">
    <property type="protein sequence ID" value="MFC3149444.1"/>
    <property type="molecule type" value="Genomic_DNA"/>
</dbReference>
<reference evidence="2" key="1">
    <citation type="journal article" date="2019" name="Int. J. Syst. Evol. Microbiol.">
        <title>The Global Catalogue of Microorganisms (GCM) 10K type strain sequencing project: providing services to taxonomists for standard genome sequencing and annotation.</title>
        <authorList>
            <consortium name="The Broad Institute Genomics Platform"/>
            <consortium name="The Broad Institute Genome Sequencing Center for Infectious Disease"/>
            <person name="Wu L."/>
            <person name="Ma J."/>
        </authorList>
    </citation>
    <scope>NUCLEOTIDE SEQUENCE [LARGE SCALE GENOMIC DNA]</scope>
    <source>
        <strain evidence="2">KCTC 52438</strain>
    </source>
</reference>
<protein>
    <submittedName>
        <fullName evidence="1">Glutaredoxin family protein</fullName>
    </submittedName>
</protein>
<dbReference type="RefSeq" id="WP_386714385.1">
    <property type="nucleotide sequence ID" value="NZ_JBHRSZ010000001.1"/>
</dbReference>
<dbReference type="Gene3D" id="3.40.30.10">
    <property type="entry name" value="Glutaredoxin"/>
    <property type="match status" value="1"/>
</dbReference>
<dbReference type="InterPro" id="IPR036249">
    <property type="entry name" value="Thioredoxin-like_sf"/>
</dbReference>
<sequence length="108" mass="12501">MKNILLVLVAVFAGYQLYQNVGSSYDPVEYNISADTLMIYGRDSCPRTKRMRKKLDQAGIDYVYQTIDRSDVADHLHQMMRADGISTRRYELPVVIWNDEIRVNPSVK</sequence>
<name>A0ABV7H6C0_9GAMM</name>
<dbReference type="Proteomes" id="UP001595476">
    <property type="component" value="Unassembled WGS sequence"/>
</dbReference>